<protein>
    <recommendedName>
        <fullName evidence="1">MULE transposase domain-containing protein</fullName>
    </recommendedName>
</protein>
<evidence type="ECO:0000259" key="1">
    <source>
        <dbReference type="Pfam" id="PF10551"/>
    </source>
</evidence>
<feature type="domain" description="MULE transposase" evidence="1">
    <location>
        <begin position="11"/>
        <end position="108"/>
    </location>
</feature>
<reference evidence="2 3" key="1">
    <citation type="journal article" date="2023" name="Nucleic Acids Res.">
        <title>The hologenome of Daphnia magna reveals possible DNA methylation and microbiome-mediated evolution of the host genome.</title>
        <authorList>
            <person name="Chaturvedi A."/>
            <person name="Li X."/>
            <person name="Dhandapani V."/>
            <person name="Marshall H."/>
            <person name="Kissane S."/>
            <person name="Cuenca-Cambronero M."/>
            <person name="Asole G."/>
            <person name="Calvet F."/>
            <person name="Ruiz-Romero M."/>
            <person name="Marangio P."/>
            <person name="Guigo R."/>
            <person name="Rago D."/>
            <person name="Mirbahai L."/>
            <person name="Eastwood N."/>
            <person name="Colbourne J.K."/>
            <person name="Zhou J."/>
            <person name="Mallon E."/>
            <person name="Orsini L."/>
        </authorList>
    </citation>
    <scope>NUCLEOTIDE SEQUENCE [LARGE SCALE GENOMIC DNA]</scope>
    <source>
        <strain evidence="2">LRV0_1</strain>
    </source>
</reference>
<dbReference type="Pfam" id="PF10551">
    <property type="entry name" value="MULE"/>
    <property type="match status" value="1"/>
</dbReference>
<evidence type="ECO:0000313" key="2">
    <source>
        <dbReference type="EMBL" id="KAK4024108.1"/>
    </source>
</evidence>
<organism evidence="2 3">
    <name type="scientific">Daphnia magna</name>
    <dbReference type="NCBI Taxonomy" id="35525"/>
    <lineage>
        <taxon>Eukaryota</taxon>
        <taxon>Metazoa</taxon>
        <taxon>Ecdysozoa</taxon>
        <taxon>Arthropoda</taxon>
        <taxon>Crustacea</taxon>
        <taxon>Branchiopoda</taxon>
        <taxon>Diplostraca</taxon>
        <taxon>Cladocera</taxon>
        <taxon>Anomopoda</taxon>
        <taxon>Daphniidae</taxon>
        <taxon>Daphnia</taxon>
    </lineage>
</organism>
<dbReference type="Proteomes" id="UP001234178">
    <property type="component" value="Unassembled WGS sequence"/>
</dbReference>
<name>A0ABR0AG58_9CRUS</name>
<dbReference type="InterPro" id="IPR018289">
    <property type="entry name" value="MULE_transposase_dom"/>
</dbReference>
<dbReference type="PANTHER" id="PTHR47160">
    <property type="entry name" value="PUTATIVE-RELATED"/>
    <property type="match status" value="1"/>
</dbReference>
<keyword evidence="3" id="KW-1185">Reference proteome</keyword>
<gene>
    <name evidence="2" type="ORF">OUZ56_009496</name>
</gene>
<sequence>MKRQLEDCKTWFMDATFYFVDEPIKQLFTINGFIKNDKNEIKQIPLLFCCMTRRRAADYSAVFQKIKEIIPLPRVQRIVTDFERAIFTAVRKHFVDCQHFGCNFHWCQAVLKKVRDLHLATIYNNKGPNPVRDFVFRLLCLAYLPAGKIPGVFDALKSSAPSELTALMDYMERNWIRGKFWTPDNWSCFNLLTRTNNDCEGMHHQWNKLAGGSNLKFYKMTMVLRKLAEDVSLTSTLLCHDKIKAHRKKDTQLKNSILFQIWARYQNNELSTMDLLEEIVKELKSSFPSVVSSHALNIANNNFNDELDMSVNELP</sequence>
<evidence type="ECO:0000313" key="3">
    <source>
        <dbReference type="Proteomes" id="UP001234178"/>
    </source>
</evidence>
<accession>A0ABR0AG58</accession>
<comment type="caution">
    <text evidence="2">The sequence shown here is derived from an EMBL/GenBank/DDBJ whole genome shotgun (WGS) entry which is preliminary data.</text>
</comment>
<dbReference type="EMBL" id="JAOYFB010000037">
    <property type="protein sequence ID" value="KAK4024108.1"/>
    <property type="molecule type" value="Genomic_DNA"/>
</dbReference>
<proteinExistence type="predicted"/>
<dbReference type="PANTHER" id="PTHR47160:SF5">
    <property type="entry name" value="MULE TRANSPOSASE DOMAIN-CONTAINING PROTEIN"/>
    <property type="match status" value="1"/>
</dbReference>